<dbReference type="EMBL" id="WNKC01000001">
    <property type="protein sequence ID" value="MVF02235.1"/>
    <property type="molecule type" value="Genomic_DNA"/>
</dbReference>
<name>A0ABD6HMC5_SERMA</name>
<dbReference type="Gene3D" id="3.40.50.300">
    <property type="entry name" value="P-loop containing nucleotide triphosphate hydrolases"/>
    <property type="match status" value="1"/>
</dbReference>
<accession>A0ABD6HMC5</accession>
<dbReference type="Pfam" id="PF19993">
    <property type="entry name" value="DO-GTPase2"/>
    <property type="match status" value="1"/>
</dbReference>
<dbReference type="RefSeq" id="WP_156865369.1">
    <property type="nucleotide sequence ID" value="NZ_WNKC01000001.1"/>
</dbReference>
<dbReference type="Proteomes" id="UP000443014">
    <property type="component" value="Unassembled WGS sequence"/>
</dbReference>
<dbReference type="SUPFAM" id="SSF52540">
    <property type="entry name" value="P-loop containing nucleoside triphosphate hydrolases"/>
    <property type="match status" value="1"/>
</dbReference>
<dbReference type="InterPro" id="IPR045528">
    <property type="entry name" value="DO-GTPase2"/>
</dbReference>
<comment type="caution">
    <text evidence="2">The sequence shown here is derived from an EMBL/GenBank/DDBJ whole genome shotgun (WGS) entry which is preliminary data.</text>
</comment>
<dbReference type="InterPro" id="IPR027417">
    <property type="entry name" value="P-loop_NTPase"/>
</dbReference>
<proteinExistence type="predicted"/>
<protein>
    <recommendedName>
        <fullName evidence="1">Double-GTPase 2 domain-containing protein</fullName>
    </recommendedName>
</protein>
<evidence type="ECO:0000313" key="2">
    <source>
        <dbReference type="EMBL" id="MVF02235.1"/>
    </source>
</evidence>
<evidence type="ECO:0000313" key="3">
    <source>
        <dbReference type="Proteomes" id="UP000443014"/>
    </source>
</evidence>
<reference evidence="2 3" key="1">
    <citation type="submission" date="2019-11" db="EMBL/GenBank/DDBJ databases">
        <title>Whole genome sequence of a plant growth promoting strain Serratia marcescens BTL07 isolated from the rhizoplane of Chili (Capsicum annuum).</title>
        <authorList>
            <person name="Dutta S."/>
            <person name="Khatun A."/>
            <person name="Gupta D.R."/>
            <person name="Surovy M.Z."/>
            <person name="Rahman M.M."/>
            <person name="Mahmud N.U."/>
            <person name="Emes R."/>
            <person name="Warry A."/>
            <person name="West H."/>
            <person name="Clarke M.L."/>
            <person name="Islam M.T."/>
        </authorList>
    </citation>
    <scope>NUCLEOTIDE SEQUENCE [LARGE SCALE GENOMIC DNA]</scope>
    <source>
        <strain evidence="2 3">BTL07</strain>
    </source>
</reference>
<evidence type="ECO:0000259" key="1">
    <source>
        <dbReference type="Pfam" id="PF19993"/>
    </source>
</evidence>
<feature type="domain" description="Double-GTPase 2" evidence="1">
    <location>
        <begin position="81"/>
        <end position="308"/>
    </location>
</feature>
<gene>
    <name evidence="2" type="ORF">GMA22_03030</name>
</gene>
<dbReference type="AlphaFoldDB" id="A0ABD6HMC5"/>
<organism evidence="2 3">
    <name type="scientific">Serratia marcescens</name>
    <dbReference type="NCBI Taxonomy" id="615"/>
    <lineage>
        <taxon>Bacteria</taxon>
        <taxon>Pseudomonadati</taxon>
        <taxon>Pseudomonadota</taxon>
        <taxon>Gammaproteobacteria</taxon>
        <taxon>Enterobacterales</taxon>
        <taxon>Yersiniaceae</taxon>
        <taxon>Serratia</taxon>
    </lineage>
</organism>
<sequence>MDHQDDNLNVSLSETTSDKITGIDVDVDVDVDDFREGDPLDETDSALESQQETEEYITIENNGEAFTEQTMSSFLKRTKPIIISVVGDTGCGKSSLIQCLYELFQAGPVSNKTFQRSHTLIGFDRRSYHARLISGGKIATIQRTPIGVGVQYYHFCVSDAGTKKDIIIADRAGESYNQCKSTPPLVNQYTELTICNKILILIDGEKLSKRNQVAKTFISIRQMVMAIIDNLKRSLDFSVNIVISKSDLIDKQPNSQEIKSKINEFFKNIKAYSSKTEVDFDLNYISSRPDSGDIPYGNGLSNLLDSWCENNKVGKVDLPDNNFTGKSRVIDMLV</sequence>